<sequence>MTESICEGFDVSVFRAEALWFEVICRVQDNPTISVEELDYRLKRLSYFGEHSPSRLRSIICDDLERSFEGSGRFKAKIVQKSALLMSQLGYLGEVNVKS</sequence>
<evidence type="ECO:0000313" key="1">
    <source>
        <dbReference type="EMBL" id="OGD87415.1"/>
    </source>
</evidence>
<dbReference type="STRING" id="1797711.A2870_01570"/>
<evidence type="ECO:0000313" key="2">
    <source>
        <dbReference type="Proteomes" id="UP000179102"/>
    </source>
</evidence>
<organism evidence="1 2">
    <name type="scientific">Candidatus Curtissbacteria bacterium RIFCSPHIGHO2_01_FULL_41_11</name>
    <dbReference type="NCBI Taxonomy" id="1797711"/>
    <lineage>
        <taxon>Bacteria</taxon>
        <taxon>Candidatus Curtissiibacteriota</taxon>
    </lineage>
</organism>
<reference evidence="1 2" key="1">
    <citation type="journal article" date="2016" name="Nat. Commun.">
        <title>Thousands of microbial genomes shed light on interconnected biogeochemical processes in an aquifer system.</title>
        <authorList>
            <person name="Anantharaman K."/>
            <person name="Brown C.T."/>
            <person name="Hug L.A."/>
            <person name="Sharon I."/>
            <person name="Castelle C.J."/>
            <person name="Probst A.J."/>
            <person name="Thomas B.C."/>
            <person name="Singh A."/>
            <person name="Wilkins M.J."/>
            <person name="Karaoz U."/>
            <person name="Brodie E.L."/>
            <person name="Williams K.H."/>
            <person name="Hubbard S.S."/>
            <person name="Banfield J.F."/>
        </authorList>
    </citation>
    <scope>NUCLEOTIDE SEQUENCE [LARGE SCALE GENOMIC DNA]</scope>
</reference>
<dbReference type="Proteomes" id="UP000179102">
    <property type="component" value="Unassembled WGS sequence"/>
</dbReference>
<protein>
    <submittedName>
        <fullName evidence="1">Uncharacterized protein</fullName>
    </submittedName>
</protein>
<gene>
    <name evidence="1" type="ORF">A2870_01570</name>
</gene>
<name>A0A1F5G6G3_9BACT</name>
<dbReference type="EMBL" id="MFAZ01000014">
    <property type="protein sequence ID" value="OGD87415.1"/>
    <property type="molecule type" value="Genomic_DNA"/>
</dbReference>
<proteinExistence type="predicted"/>
<comment type="caution">
    <text evidence="1">The sequence shown here is derived from an EMBL/GenBank/DDBJ whole genome shotgun (WGS) entry which is preliminary data.</text>
</comment>
<accession>A0A1F5G6G3</accession>
<dbReference type="AlphaFoldDB" id="A0A1F5G6G3"/>